<comment type="caution">
    <text evidence="1">The sequence shown here is derived from an EMBL/GenBank/DDBJ whole genome shotgun (WGS) entry which is preliminary data.</text>
</comment>
<accession>A0AAN8A121</accession>
<reference evidence="1" key="1">
    <citation type="submission" date="2023-08" db="EMBL/GenBank/DDBJ databases">
        <title>Black Yeasts Isolated from many extreme environments.</title>
        <authorList>
            <person name="Coleine C."/>
            <person name="Stajich J.E."/>
            <person name="Selbmann L."/>
        </authorList>
    </citation>
    <scope>NUCLEOTIDE SEQUENCE</scope>
    <source>
        <strain evidence="1">CCFEE 5810</strain>
    </source>
</reference>
<dbReference type="PANTHER" id="PTHR31834">
    <property type="entry name" value="INITIATION-SPECIFIC ALPHA-1,6-MANNOSYLTRANSFERASE"/>
    <property type="match status" value="1"/>
</dbReference>
<organism evidence="1 2">
    <name type="scientific">Elasticomyces elasticus</name>
    <dbReference type="NCBI Taxonomy" id="574655"/>
    <lineage>
        <taxon>Eukaryota</taxon>
        <taxon>Fungi</taxon>
        <taxon>Dikarya</taxon>
        <taxon>Ascomycota</taxon>
        <taxon>Pezizomycotina</taxon>
        <taxon>Dothideomycetes</taxon>
        <taxon>Dothideomycetidae</taxon>
        <taxon>Mycosphaerellales</taxon>
        <taxon>Teratosphaeriaceae</taxon>
        <taxon>Elasticomyces</taxon>
    </lineage>
</organism>
<dbReference type="AlphaFoldDB" id="A0AAN8A121"/>
<dbReference type="EMBL" id="JAVRQU010000008">
    <property type="protein sequence ID" value="KAK5699497.1"/>
    <property type="molecule type" value="Genomic_DNA"/>
</dbReference>
<sequence>MGRQVGLDIVDEDIMTLTGPKLIGDVLVMPINAFGTGQLHSGSGPWGNADQLISHHFKGFQTWKPSHEKADTDWVRKTNQ</sequence>
<dbReference type="GO" id="GO:0006487">
    <property type="term" value="P:protein N-linked glycosylation"/>
    <property type="evidence" value="ECO:0007669"/>
    <property type="project" value="TreeGrafter"/>
</dbReference>
<name>A0AAN8A121_9PEZI</name>
<proteinExistence type="predicted"/>
<dbReference type="GO" id="GO:0000136">
    <property type="term" value="C:mannan polymerase complex"/>
    <property type="evidence" value="ECO:0007669"/>
    <property type="project" value="TreeGrafter"/>
</dbReference>
<gene>
    <name evidence="1" type="ORF">LTR97_005625</name>
</gene>
<protein>
    <submittedName>
        <fullName evidence="1">Uncharacterized protein</fullName>
    </submittedName>
</protein>
<dbReference type="GO" id="GO:0000009">
    <property type="term" value="F:alpha-1,6-mannosyltransferase activity"/>
    <property type="evidence" value="ECO:0007669"/>
    <property type="project" value="InterPro"/>
</dbReference>
<dbReference type="Proteomes" id="UP001310594">
    <property type="component" value="Unassembled WGS sequence"/>
</dbReference>
<dbReference type="PANTHER" id="PTHR31834:SF1">
    <property type="entry name" value="INITIATION-SPECIFIC ALPHA-1,6-MANNOSYLTRANSFERASE"/>
    <property type="match status" value="1"/>
</dbReference>
<evidence type="ECO:0000313" key="1">
    <source>
        <dbReference type="EMBL" id="KAK5699497.1"/>
    </source>
</evidence>
<evidence type="ECO:0000313" key="2">
    <source>
        <dbReference type="Proteomes" id="UP001310594"/>
    </source>
</evidence>
<dbReference type="InterPro" id="IPR039367">
    <property type="entry name" value="Och1-like"/>
</dbReference>